<dbReference type="PANTHER" id="PTHR10157:SF23">
    <property type="entry name" value="MOXD1 HOMOLOG 1"/>
    <property type="match status" value="1"/>
</dbReference>
<dbReference type="PANTHER" id="PTHR10157">
    <property type="entry name" value="DOPAMINE BETA HYDROXYLASE RELATED"/>
    <property type="match status" value="1"/>
</dbReference>
<dbReference type="GO" id="GO:0005507">
    <property type="term" value="F:copper ion binding"/>
    <property type="evidence" value="ECO:0007669"/>
    <property type="project" value="InterPro"/>
</dbReference>
<feature type="chain" id="PRO_5038668559" description="Copper type II ascorbate-dependent monooxygenase C-terminal domain-containing protein" evidence="3">
    <location>
        <begin position="24"/>
        <end position="400"/>
    </location>
</feature>
<dbReference type="InterPro" id="IPR008977">
    <property type="entry name" value="PHM/PNGase_F_dom_sf"/>
</dbReference>
<evidence type="ECO:0000313" key="5">
    <source>
        <dbReference type="EMBL" id="GIH92602.1"/>
    </source>
</evidence>
<feature type="domain" description="Copper type II ascorbate-dependent monooxygenase C-terminal" evidence="4">
    <location>
        <begin position="288"/>
        <end position="396"/>
    </location>
</feature>
<dbReference type="EMBL" id="BOOJ01000028">
    <property type="protein sequence ID" value="GIH92602.1"/>
    <property type="molecule type" value="Genomic_DNA"/>
</dbReference>
<dbReference type="RefSeq" id="WP_377239590.1">
    <property type="nucleotide sequence ID" value="NZ_JBHLZR010000079.1"/>
</dbReference>
<comment type="caution">
    <text evidence="5">The sequence shown here is derived from an EMBL/GenBank/DDBJ whole genome shotgun (WGS) entry which is preliminary data.</text>
</comment>
<dbReference type="InterPro" id="IPR000945">
    <property type="entry name" value="DBH-like"/>
</dbReference>
<feature type="region of interest" description="Disordered" evidence="2">
    <location>
        <begin position="17"/>
        <end position="65"/>
    </location>
</feature>
<dbReference type="SUPFAM" id="SSF49742">
    <property type="entry name" value="PHM/PNGase F"/>
    <property type="match status" value="2"/>
</dbReference>
<keyword evidence="1" id="KW-1015">Disulfide bond</keyword>
<evidence type="ECO:0000256" key="2">
    <source>
        <dbReference type="SAM" id="MobiDB-lite"/>
    </source>
</evidence>
<name>A0A8J3SDW6_9ACTN</name>
<evidence type="ECO:0000259" key="4">
    <source>
        <dbReference type="Pfam" id="PF03712"/>
    </source>
</evidence>
<gene>
    <name evidence="5" type="ORF">Psi01_32320</name>
</gene>
<accession>A0A8J3SDW6</accession>
<dbReference type="InterPro" id="IPR036939">
    <property type="entry name" value="Cu2_ascorb_mOase_N_sf"/>
</dbReference>
<dbReference type="Proteomes" id="UP000619788">
    <property type="component" value="Unassembled WGS sequence"/>
</dbReference>
<dbReference type="Gene3D" id="2.60.120.230">
    <property type="match status" value="1"/>
</dbReference>
<feature type="signal peptide" evidence="3">
    <location>
        <begin position="1"/>
        <end position="23"/>
    </location>
</feature>
<dbReference type="GO" id="GO:0004500">
    <property type="term" value="F:dopamine beta-monooxygenase activity"/>
    <property type="evidence" value="ECO:0007669"/>
    <property type="project" value="InterPro"/>
</dbReference>
<organism evidence="5 6">
    <name type="scientific">Planobispora siamensis</name>
    <dbReference type="NCBI Taxonomy" id="936338"/>
    <lineage>
        <taxon>Bacteria</taxon>
        <taxon>Bacillati</taxon>
        <taxon>Actinomycetota</taxon>
        <taxon>Actinomycetes</taxon>
        <taxon>Streptosporangiales</taxon>
        <taxon>Streptosporangiaceae</taxon>
        <taxon>Planobispora</taxon>
    </lineage>
</organism>
<evidence type="ECO:0000256" key="1">
    <source>
        <dbReference type="ARBA" id="ARBA00023157"/>
    </source>
</evidence>
<dbReference type="InterPro" id="IPR024548">
    <property type="entry name" value="Cu2_monoox_C"/>
</dbReference>
<dbReference type="InterPro" id="IPR014784">
    <property type="entry name" value="Cu2_ascorb_mOase-like_C"/>
</dbReference>
<evidence type="ECO:0000256" key="3">
    <source>
        <dbReference type="SAM" id="SignalP"/>
    </source>
</evidence>
<feature type="compositionally biased region" description="Low complexity" evidence="2">
    <location>
        <begin position="17"/>
        <end position="26"/>
    </location>
</feature>
<proteinExistence type="predicted"/>
<reference evidence="5 6" key="1">
    <citation type="submission" date="2021-01" db="EMBL/GenBank/DDBJ databases">
        <title>Whole genome shotgun sequence of Planobispora siamensis NBRC 107568.</title>
        <authorList>
            <person name="Komaki H."/>
            <person name="Tamura T."/>
        </authorList>
    </citation>
    <scope>NUCLEOTIDE SEQUENCE [LARGE SCALE GENOMIC DNA]</scope>
    <source>
        <strain evidence="5 6">NBRC 107568</strain>
    </source>
</reference>
<protein>
    <recommendedName>
        <fullName evidence="4">Copper type II ascorbate-dependent monooxygenase C-terminal domain-containing protein</fullName>
    </recommendedName>
</protein>
<dbReference type="AlphaFoldDB" id="A0A8J3SDW6"/>
<evidence type="ECO:0000313" key="6">
    <source>
        <dbReference type="Proteomes" id="UP000619788"/>
    </source>
</evidence>
<sequence>MTAALAAVVLAAACSGASTTASPAPGASGGQSGPSGQTHDGQTHDGGVHGGHGSSATPPPAAPLRDSERFVNLTLPEPYTPKAPSGGTDEYRCFLLDPELDERAFLTGSQFLPQNTDLVHHAIIFRVDADQAEKAAALDRRTPDEGWTCFGDAGVGDGAWVAHWAPGADETLLDEKLGYAMPPGSKLIMQVHYNLLASEGRPGGSDQSSIRLRLADGGTDRTPLQTATLAAPVELPCAPGESGPLCERAAAVRDVVKRFGEQSRGSIDGLGQFCGGGAPPKAGPTQRCDQKLEAPGTVYATAGHMHLLGRAIKVELNPGTPGARTLLDIPDYNFDEQAIRPLEQPVEVKAGDTLRVTCTHDAGLRKKLPALRDQPARYVVWGEGTSDEMCLGLLVWSPRA</sequence>
<dbReference type="Gene3D" id="2.60.120.310">
    <property type="entry name" value="Copper type II, ascorbate-dependent monooxygenase, N-terminal domain"/>
    <property type="match status" value="1"/>
</dbReference>
<keyword evidence="3" id="KW-0732">Signal</keyword>
<keyword evidence="6" id="KW-1185">Reference proteome</keyword>
<dbReference type="Pfam" id="PF03712">
    <property type="entry name" value="Cu2_monoox_C"/>
    <property type="match status" value="1"/>
</dbReference>